<feature type="domain" description="Threonine/serine exporter-like N-terminal" evidence="4">
    <location>
        <begin position="277"/>
        <end position="518"/>
    </location>
</feature>
<evidence type="ECO:0000313" key="5">
    <source>
        <dbReference type="EMBL" id="TPX77387.1"/>
    </source>
</evidence>
<feature type="transmembrane region" description="Helical" evidence="3">
    <location>
        <begin position="591"/>
        <end position="610"/>
    </location>
</feature>
<keyword evidence="6" id="KW-1185">Reference proteome</keyword>
<dbReference type="InterPro" id="IPR051361">
    <property type="entry name" value="ThrE/Ser_Exporter"/>
</dbReference>
<feature type="transmembrane region" description="Helical" evidence="3">
    <location>
        <begin position="466"/>
        <end position="487"/>
    </location>
</feature>
<feature type="region of interest" description="Disordered" evidence="2">
    <location>
        <begin position="41"/>
        <end position="60"/>
    </location>
</feature>
<keyword evidence="3" id="KW-1133">Transmembrane helix</keyword>
<gene>
    <name evidence="5" type="ORF">CcCBS67573_g01339</name>
</gene>
<protein>
    <recommendedName>
        <fullName evidence="4">Threonine/serine exporter-like N-terminal domain-containing protein</fullName>
    </recommendedName>
</protein>
<evidence type="ECO:0000256" key="2">
    <source>
        <dbReference type="SAM" id="MobiDB-lite"/>
    </source>
</evidence>
<feature type="transmembrane region" description="Helical" evidence="3">
    <location>
        <begin position="1249"/>
        <end position="1271"/>
    </location>
</feature>
<accession>A0A507FQT8</accession>
<feature type="transmembrane region" description="Helical" evidence="3">
    <location>
        <begin position="1378"/>
        <end position="1394"/>
    </location>
</feature>
<feature type="region of interest" description="Disordered" evidence="2">
    <location>
        <begin position="748"/>
        <end position="818"/>
    </location>
</feature>
<feature type="compositionally biased region" description="Polar residues" evidence="2">
    <location>
        <begin position="68"/>
        <end position="82"/>
    </location>
</feature>
<feature type="compositionally biased region" description="Polar residues" evidence="2">
    <location>
        <begin position="230"/>
        <end position="241"/>
    </location>
</feature>
<dbReference type="Pfam" id="PF06738">
    <property type="entry name" value="ThrE"/>
    <property type="match status" value="2"/>
</dbReference>
<feature type="compositionally biased region" description="Basic and acidic residues" evidence="2">
    <location>
        <begin position="1000"/>
        <end position="1011"/>
    </location>
</feature>
<feature type="domain" description="Threonine/serine exporter-like N-terminal" evidence="4">
    <location>
        <begin position="1065"/>
        <end position="1305"/>
    </location>
</feature>
<dbReference type="OrthoDB" id="413008at2759"/>
<dbReference type="PANTHER" id="PTHR31082">
    <property type="entry name" value="PHEROMONE-REGULATED MEMBRANE PROTEIN 10"/>
    <property type="match status" value="1"/>
</dbReference>
<evidence type="ECO:0000256" key="1">
    <source>
        <dbReference type="ARBA" id="ARBA00034125"/>
    </source>
</evidence>
<dbReference type="InterPro" id="IPR010619">
    <property type="entry name" value="ThrE-like_N"/>
</dbReference>
<feature type="transmembrane region" description="Helical" evidence="3">
    <location>
        <begin position="1219"/>
        <end position="1237"/>
    </location>
</feature>
<feature type="region of interest" description="Disordered" evidence="2">
    <location>
        <begin position="116"/>
        <end position="145"/>
    </location>
</feature>
<feature type="transmembrane region" description="Helical" evidence="3">
    <location>
        <begin position="1406"/>
        <end position="1430"/>
    </location>
</feature>
<dbReference type="Proteomes" id="UP000320333">
    <property type="component" value="Unassembled WGS sequence"/>
</dbReference>
<feature type="transmembrane region" description="Helical" evidence="3">
    <location>
        <begin position="409"/>
        <end position="425"/>
    </location>
</feature>
<feature type="transmembrane region" description="Helical" evidence="3">
    <location>
        <begin position="1325"/>
        <end position="1342"/>
    </location>
</feature>
<evidence type="ECO:0000259" key="4">
    <source>
        <dbReference type="Pfam" id="PF06738"/>
    </source>
</evidence>
<sequence length="1479" mass="160082">MDAGMSVEAIGSLAEPLPAVGQPASEFKAVKMNLPELETASRFPSAYQHTQSIDSSEDQAPQVEITLTSNKITASPLSTPTLESAKPERSHQSSASNQQPVRRYKYKPYDHDPRDFLPSFVPAELPQHRPPQKAHTTPKSGISRISSSSVPLFRLGEESHFEETADVLGVERTEDVTKFLRNEGISRWAAISAFGGGNLLGESPKIDEDDYVTVEHETKLDGNTPLVTHDGNSGSFKTGSIRSKPRKRKGTLKTQLKRNSLNSIRSKEDLDEVAKKDFILKLSRSLTMYGAPAHRLEHHLSQVSKVLETEADFIIFPGVIMISFGAFNHSQNTHFIRASQGINMGKLAQVNAICLTLTQKHINVHNALDLLEGVRAASDFPWWVGVYLFPVFSFTVALILFQLSWVESLAALFLGLFVGYLNLAAERYGSLNYLLEFLSSLVSAVVAKGIQGWLHQKGFCFNYIKVTLSAVAIYLPGLPLTLAIIDLSSRNMVSGTVRMFGSLFTAMLIGFGMTIGGALAFWNTEGINSGPQECPPTSQLWAFLFFIPMSMSLNLLFQASKFQWPIMVLAAALGYITSVFLGYVPQLQAEPTAITALSAMVIGLTSNVYARFTNDVAIAPILAGILLQVPGALSVKGTLGFFAGSSSNGSTSNIVDGMSFTFSMLAIGMSLALGLFVSTLLVWPIKGPKFNSGGGIFITIFPFNISIFDPSDKSSSAQVTVLGAAKGWTRPHLAATGTSYPTTLVSSLMTQPHSGEASDPPTASNTSHTRRAQSPQWLHANAHNQTRLNDDMSPPNPSFYHDNSDSESDSDSNSPSVIYVNPTARISGHSGLVPAAAETLHAGNAAATETLLHLHPLKLDIQPTNKNDIKRSHSEASLPLFRALHARNSDRDVPSKKTYDMKLYHNDPRDWMPGFVPASPPLSAAHKHSSALKYLPSSPLMLNSSSDSLFLEETAEYLGLDKPADVQKLMREKGISSWAAALAVGGTSTGNNSPVVLDSPEEHSSVAHTSHDPSSPPKSTPNKGLNVRNSRATSIGGHRKRPVSQRFQSVEISEPVSENENMKREFILKLAKTFYQYGAPSHRFEHHLSQVAEALKMKAEFILLPALIMVSFGGENFRSSTHFIKVSGGINMAKLAQVNALCLTLTQDLIDIENAVDLLEGVRVAKDYSPWIILLTYPVSSFTISFLLFQLSWLEASISGLIGLVIGFMSLASERFPSIVFLLEFFGSLIASFSAKSLQRVFHEYCFDYLKVTLGGISVLLPGLSLTISIIELSTRNMVSGTVRLFGALFIAMLLGFGMTIGSTLVLWDISSPANPTTCAPTSPYWSALFFIPMSMSVNLLFQGNKHQWAIMTLASALGYASNTLLNLIPALKGQPNAVTALSAISIGLTGNIYSRITNDVAVAPILAGILLQVPGGLSVKGSLGLFAAASNGSSANIIDGIGFTFQMLSVAMSLSIGLFIATLLVWPIRGPKSKYLTF</sequence>
<dbReference type="EMBL" id="QEAP01000022">
    <property type="protein sequence ID" value="TPX77387.1"/>
    <property type="molecule type" value="Genomic_DNA"/>
</dbReference>
<evidence type="ECO:0000313" key="6">
    <source>
        <dbReference type="Proteomes" id="UP000320333"/>
    </source>
</evidence>
<dbReference type="PANTHER" id="PTHR31082:SF4">
    <property type="entry name" value="PHEROMONE-REGULATED MEMBRANE PROTEIN 10"/>
    <property type="match status" value="1"/>
</dbReference>
<comment type="caution">
    <text evidence="5">The sequence shown here is derived from an EMBL/GenBank/DDBJ whole genome shotgun (WGS) entry which is preliminary data.</text>
</comment>
<feature type="compositionally biased region" description="Polar residues" evidence="2">
    <location>
        <begin position="1020"/>
        <end position="1033"/>
    </location>
</feature>
<feature type="region of interest" description="Disordered" evidence="2">
    <location>
        <begin position="68"/>
        <end position="103"/>
    </location>
</feature>
<keyword evidence="3" id="KW-0472">Membrane</keyword>
<feature type="transmembrane region" description="Helical" evidence="3">
    <location>
        <begin position="380"/>
        <end position="403"/>
    </location>
</feature>
<feature type="transmembrane region" description="Helical" evidence="3">
    <location>
        <begin position="564"/>
        <end position="585"/>
    </location>
</feature>
<keyword evidence="3" id="KW-0812">Transmembrane</keyword>
<reference evidence="5 6" key="1">
    <citation type="journal article" date="2019" name="Sci. Rep.">
        <title>Comparative genomics of chytrid fungi reveal insights into the obligate biotrophic and pathogenic lifestyle of Synchytrium endobioticum.</title>
        <authorList>
            <person name="van de Vossenberg B.T.L.H."/>
            <person name="Warris S."/>
            <person name="Nguyen H.D.T."/>
            <person name="van Gent-Pelzer M.P.E."/>
            <person name="Joly D.L."/>
            <person name="van de Geest H.C."/>
            <person name="Bonants P.J.M."/>
            <person name="Smith D.S."/>
            <person name="Levesque C.A."/>
            <person name="van der Lee T.A.J."/>
        </authorList>
    </citation>
    <scope>NUCLEOTIDE SEQUENCE [LARGE SCALE GENOMIC DNA]</scope>
    <source>
        <strain evidence="5 6">CBS 675.73</strain>
    </source>
</reference>
<dbReference type="STRING" id="246404.A0A507FQT8"/>
<comment type="similarity">
    <text evidence="1">Belongs to the ThrE exporter (TC 2.A.79) family.</text>
</comment>
<dbReference type="GO" id="GO:0022857">
    <property type="term" value="F:transmembrane transporter activity"/>
    <property type="evidence" value="ECO:0007669"/>
    <property type="project" value="InterPro"/>
</dbReference>
<feature type="transmembrane region" description="Helical" evidence="3">
    <location>
        <begin position="540"/>
        <end position="557"/>
    </location>
</feature>
<feature type="region of interest" description="Disordered" evidence="2">
    <location>
        <begin position="222"/>
        <end position="253"/>
    </location>
</feature>
<proteinExistence type="inferred from homology"/>
<name>A0A507FQT8_9FUNG</name>
<feature type="transmembrane region" description="Helical" evidence="3">
    <location>
        <begin position="662"/>
        <end position="683"/>
    </location>
</feature>
<organism evidence="5 6">
    <name type="scientific">Chytriomyces confervae</name>
    <dbReference type="NCBI Taxonomy" id="246404"/>
    <lineage>
        <taxon>Eukaryota</taxon>
        <taxon>Fungi</taxon>
        <taxon>Fungi incertae sedis</taxon>
        <taxon>Chytridiomycota</taxon>
        <taxon>Chytridiomycota incertae sedis</taxon>
        <taxon>Chytridiomycetes</taxon>
        <taxon>Chytridiales</taxon>
        <taxon>Chytriomycetaceae</taxon>
        <taxon>Chytriomyces</taxon>
    </lineage>
</organism>
<feature type="transmembrane region" description="Helical" evidence="3">
    <location>
        <begin position="617"/>
        <end position="642"/>
    </location>
</feature>
<feature type="region of interest" description="Disordered" evidence="2">
    <location>
        <begin position="989"/>
        <end position="1048"/>
    </location>
</feature>
<evidence type="ECO:0000256" key="3">
    <source>
        <dbReference type="SAM" id="Phobius"/>
    </source>
</evidence>
<feature type="transmembrane region" description="Helical" evidence="3">
    <location>
        <begin position="1349"/>
        <end position="1372"/>
    </location>
</feature>
<feature type="transmembrane region" description="Helical" evidence="3">
    <location>
        <begin position="1196"/>
        <end position="1212"/>
    </location>
</feature>
<feature type="transmembrane region" description="Helical" evidence="3">
    <location>
        <begin position="1283"/>
        <end position="1305"/>
    </location>
</feature>
<feature type="transmembrane region" description="Helical" evidence="3">
    <location>
        <begin position="499"/>
        <end position="520"/>
    </location>
</feature>
<feature type="transmembrane region" description="Helical" evidence="3">
    <location>
        <begin position="1442"/>
        <end position="1467"/>
    </location>
</feature>
<feature type="compositionally biased region" description="Polar residues" evidence="2">
    <location>
        <begin position="761"/>
        <end position="787"/>
    </location>
</feature>